<organism evidence="4 5">
    <name type="scientific">Sinanaerobacter chloroacetimidivorans</name>
    <dbReference type="NCBI Taxonomy" id="2818044"/>
    <lineage>
        <taxon>Bacteria</taxon>
        <taxon>Bacillati</taxon>
        <taxon>Bacillota</taxon>
        <taxon>Clostridia</taxon>
        <taxon>Peptostreptococcales</taxon>
        <taxon>Anaerovoracaceae</taxon>
        <taxon>Sinanaerobacter</taxon>
    </lineage>
</organism>
<evidence type="ECO:0000313" key="5">
    <source>
        <dbReference type="Proteomes" id="UP000675664"/>
    </source>
</evidence>
<dbReference type="RefSeq" id="WP_227018369.1">
    <property type="nucleotide sequence ID" value="NZ_JAGSND010000006.1"/>
</dbReference>
<evidence type="ECO:0000256" key="1">
    <source>
        <dbReference type="ARBA" id="ARBA00023125"/>
    </source>
</evidence>
<dbReference type="EMBL" id="JAGSND010000006">
    <property type="protein sequence ID" value="MBR0598239.1"/>
    <property type="molecule type" value="Genomic_DNA"/>
</dbReference>
<evidence type="ECO:0000256" key="2">
    <source>
        <dbReference type="PROSITE-ProRule" id="PRU00335"/>
    </source>
</evidence>
<dbReference type="InterPro" id="IPR009057">
    <property type="entry name" value="Homeodomain-like_sf"/>
</dbReference>
<keyword evidence="1 2" id="KW-0238">DNA-binding</keyword>
<reference evidence="4" key="1">
    <citation type="submission" date="2021-04" db="EMBL/GenBank/DDBJ databases">
        <title>Sinoanaerobacter chloroacetimidivorans sp. nov., an obligate anaerobic bacterium isolated from anaerobic sludge.</title>
        <authorList>
            <person name="Bao Y."/>
        </authorList>
    </citation>
    <scope>NUCLEOTIDE SEQUENCE</scope>
    <source>
        <strain evidence="4">BAD-6</strain>
    </source>
</reference>
<dbReference type="InterPro" id="IPR001647">
    <property type="entry name" value="HTH_TetR"/>
</dbReference>
<dbReference type="Gene3D" id="1.10.357.10">
    <property type="entry name" value="Tetracycline Repressor, domain 2"/>
    <property type="match status" value="1"/>
</dbReference>
<protein>
    <submittedName>
        <fullName evidence="4">TetR family transcriptional regulator</fullName>
    </submittedName>
</protein>
<evidence type="ECO:0000259" key="3">
    <source>
        <dbReference type="PROSITE" id="PS50977"/>
    </source>
</evidence>
<name>A0A8J8B1G9_9FIRM</name>
<accession>A0A8J8B1G9</accession>
<keyword evidence="5" id="KW-1185">Reference proteome</keyword>
<dbReference type="InterPro" id="IPR050624">
    <property type="entry name" value="HTH-type_Tx_Regulator"/>
</dbReference>
<reference evidence="4" key="2">
    <citation type="submission" date="2021-04" db="EMBL/GenBank/DDBJ databases">
        <authorList>
            <person name="Liu J."/>
        </authorList>
    </citation>
    <scope>NUCLEOTIDE SEQUENCE</scope>
    <source>
        <strain evidence="4">BAD-6</strain>
    </source>
</reference>
<dbReference type="AlphaFoldDB" id="A0A8J8B1G9"/>
<dbReference type="GO" id="GO:0003677">
    <property type="term" value="F:DNA binding"/>
    <property type="evidence" value="ECO:0007669"/>
    <property type="project" value="UniProtKB-UniRule"/>
</dbReference>
<dbReference type="PANTHER" id="PTHR43479">
    <property type="entry name" value="ACREF/ENVCD OPERON REPRESSOR-RELATED"/>
    <property type="match status" value="1"/>
</dbReference>
<feature type="domain" description="HTH tetR-type" evidence="3">
    <location>
        <begin position="5"/>
        <end position="66"/>
    </location>
</feature>
<sequence length="192" mass="22377">MMKNEEIKNRLLQAAKQLLKEADQPETITARQIAAQANANLALINYHYKSKDDLINQAIGEIVQNTADRWKDMMDDSLPPKEKLEKMLIALSDMVMKYSKFTKISIQYELTKNQISLPYYLIPTLKEYFQDGKSETELKIIAYEIVSFLQLIFLRAEEFQKYTGENIQIKETRDKLIRMQISIFLGGKHHAI</sequence>
<proteinExistence type="predicted"/>
<comment type="caution">
    <text evidence="4">The sequence shown here is derived from an EMBL/GenBank/DDBJ whole genome shotgun (WGS) entry which is preliminary data.</text>
</comment>
<dbReference type="SUPFAM" id="SSF46689">
    <property type="entry name" value="Homeodomain-like"/>
    <property type="match status" value="1"/>
</dbReference>
<dbReference type="PROSITE" id="PS50977">
    <property type="entry name" value="HTH_TETR_2"/>
    <property type="match status" value="1"/>
</dbReference>
<evidence type="ECO:0000313" key="4">
    <source>
        <dbReference type="EMBL" id="MBR0598239.1"/>
    </source>
</evidence>
<dbReference type="Proteomes" id="UP000675664">
    <property type="component" value="Unassembled WGS sequence"/>
</dbReference>
<dbReference type="PANTHER" id="PTHR43479:SF11">
    <property type="entry name" value="ACREF_ENVCD OPERON REPRESSOR-RELATED"/>
    <property type="match status" value="1"/>
</dbReference>
<gene>
    <name evidence="4" type="ORF">KCX82_10170</name>
</gene>
<feature type="DNA-binding region" description="H-T-H motif" evidence="2">
    <location>
        <begin position="29"/>
        <end position="48"/>
    </location>
</feature>